<name>A0A6I8M8D1_9FUSO</name>
<protein>
    <recommendedName>
        <fullName evidence="8">Holo-[acyl-carrier-protein] synthase</fullName>
        <shortName evidence="8">Holo-ACP synthase</shortName>
        <ecNumber evidence="8">2.7.8.7</ecNumber>
    </recommendedName>
    <alternativeName>
        <fullName evidence="8">4'-phosphopantetheinyl transferase AcpS</fullName>
    </alternativeName>
</protein>
<dbReference type="InterPro" id="IPR002582">
    <property type="entry name" value="ACPS"/>
</dbReference>
<keyword evidence="5 8" id="KW-0460">Magnesium</keyword>
<evidence type="ECO:0000313" key="10">
    <source>
        <dbReference type="EMBL" id="VWL85762.1"/>
    </source>
</evidence>
<keyword evidence="4 8" id="KW-0276">Fatty acid metabolism</keyword>
<evidence type="ECO:0000256" key="5">
    <source>
        <dbReference type="ARBA" id="ARBA00022842"/>
    </source>
</evidence>
<evidence type="ECO:0000256" key="1">
    <source>
        <dbReference type="ARBA" id="ARBA00022516"/>
    </source>
</evidence>
<dbReference type="GO" id="GO:0006633">
    <property type="term" value="P:fatty acid biosynthetic process"/>
    <property type="evidence" value="ECO:0007669"/>
    <property type="project" value="UniProtKB-UniRule"/>
</dbReference>
<evidence type="ECO:0000256" key="7">
    <source>
        <dbReference type="ARBA" id="ARBA00023160"/>
    </source>
</evidence>
<dbReference type="GO" id="GO:0005737">
    <property type="term" value="C:cytoplasm"/>
    <property type="evidence" value="ECO:0007669"/>
    <property type="project" value="UniProtKB-SubCell"/>
</dbReference>
<dbReference type="GO" id="GO:0000287">
    <property type="term" value="F:magnesium ion binding"/>
    <property type="evidence" value="ECO:0007669"/>
    <property type="project" value="UniProtKB-UniRule"/>
</dbReference>
<evidence type="ECO:0000256" key="6">
    <source>
        <dbReference type="ARBA" id="ARBA00023098"/>
    </source>
</evidence>
<comment type="catalytic activity">
    <reaction evidence="8">
        <text>apo-[ACP] + CoA = holo-[ACP] + adenosine 3',5'-bisphosphate + H(+)</text>
        <dbReference type="Rhea" id="RHEA:12068"/>
        <dbReference type="Rhea" id="RHEA-COMP:9685"/>
        <dbReference type="Rhea" id="RHEA-COMP:9690"/>
        <dbReference type="ChEBI" id="CHEBI:15378"/>
        <dbReference type="ChEBI" id="CHEBI:29999"/>
        <dbReference type="ChEBI" id="CHEBI:57287"/>
        <dbReference type="ChEBI" id="CHEBI:58343"/>
        <dbReference type="ChEBI" id="CHEBI:64479"/>
        <dbReference type="EC" id="2.7.8.7"/>
    </reaction>
</comment>
<comment type="cofactor">
    <cofactor evidence="8">
        <name>Mg(2+)</name>
        <dbReference type="ChEBI" id="CHEBI:18420"/>
    </cofactor>
</comment>
<dbReference type="Pfam" id="PF01648">
    <property type="entry name" value="ACPS"/>
    <property type="match status" value="1"/>
</dbReference>
<evidence type="ECO:0000256" key="8">
    <source>
        <dbReference type="HAMAP-Rule" id="MF_00101"/>
    </source>
</evidence>
<feature type="binding site" evidence="8">
    <location>
        <position position="53"/>
    </location>
    <ligand>
        <name>Mg(2+)</name>
        <dbReference type="ChEBI" id="CHEBI:18420"/>
    </ligand>
</feature>
<reference evidence="10 11" key="1">
    <citation type="submission" date="2019-10" db="EMBL/GenBank/DDBJ databases">
        <authorList>
            <person name="Blom J."/>
        </authorList>
    </citation>
    <scope>NUCLEOTIDE SEQUENCE [LARGE SCALE GENOMIC DNA]</scope>
    <source>
        <strain evidence="10 11">ES3154-GLU</strain>
    </source>
</reference>
<proteinExistence type="inferred from homology"/>
<accession>A0A6I8M8D1</accession>
<evidence type="ECO:0000256" key="4">
    <source>
        <dbReference type="ARBA" id="ARBA00022832"/>
    </source>
</evidence>
<feature type="domain" description="4'-phosphopantetheinyl transferase" evidence="9">
    <location>
        <begin position="2"/>
        <end position="100"/>
    </location>
</feature>
<keyword evidence="8" id="KW-0963">Cytoplasm</keyword>
<keyword evidence="2 8" id="KW-0808">Transferase</keyword>
<dbReference type="NCBIfam" id="TIGR00556">
    <property type="entry name" value="pantethn_trn"/>
    <property type="match status" value="1"/>
</dbReference>
<dbReference type="EMBL" id="CABWIB010000001">
    <property type="protein sequence ID" value="VWL85762.1"/>
    <property type="molecule type" value="Genomic_DNA"/>
</dbReference>
<dbReference type="RefSeq" id="WP_156683735.1">
    <property type="nucleotide sequence ID" value="NZ_CABWIB010000001.1"/>
</dbReference>
<dbReference type="Proteomes" id="UP000419017">
    <property type="component" value="Unassembled WGS sequence"/>
</dbReference>
<dbReference type="HAMAP" id="MF_00101">
    <property type="entry name" value="AcpS"/>
    <property type="match status" value="1"/>
</dbReference>
<evidence type="ECO:0000259" key="9">
    <source>
        <dbReference type="Pfam" id="PF01648"/>
    </source>
</evidence>
<keyword evidence="1 8" id="KW-0444">Lipid biosynthesis</keyword>
<dbReference type="NCBIfam" id="TIGR00516">
    <property type="entry name" value="acpS"/>
    <property type="match status" value="1"/>
</dbReference>
<dbReference type="EC" id="2.7.8.7" evidence="8"/>
<comment type="function">
    <text evidence="8">Transfers the 4'-phosphopantetheine moiety from coenzyme A to a Ser of acyl-carrier-protein.</text>
</comment>
<sequence>MQIGVDIVDVDRIKQALLKEGFKEKVFTQKEISYCESKFNKYESYAARFAAKEAVAKALKKGFRNISFLDIEVLNDEYGAPYINYKDCDIKLSLSHEKTIAIAMVLIEGKI</sequence>
<keyword evidence="3 8" id="KW-0479">Metal-binding</keyword>
<organism evidence="10 11">
    <name type="scientific">Oceanivirga miroungae</name>
    <dbReference type="NCBI Taxonomy" id="1130046"/>
    <lineage>
        <taxon>Bacteria</taxon>
        <taxon>Fusobacteriati</taxon>
        <taxon>Fusobacteriota</taxon>
        <taxon>Fusobacteriia</taxon>
        <taxon>Fusobacteriales</taxon>
        <taxon>Leptotrichiaceae</taxon>
        <taxon>Oceanivirga</taxon>
    </lineage>
</organism>
<feature type="binding site" evidence="8">
    <location>
        <position position="6"/>
    </location>
    <ligand>
        <name>Mg(2+)</name>
        <dbReference type="ChEBI" id="CHEBI:18420"/>
    </ligand>
</feature>
<keyword evidence="6 8" id="KW-0443">Lipid metabolism</keyword>
<comment type="similarity">
    <text evidence="8">Belongs to the P-Pant transferase superfamily. AcpS family.</text>
</comment>
<keyword evidence="11" id="KW-1185">Reference proteome</keyword>
<evidence type="ECO:0000256" key="2">
    <source>
        <dbReference type="ARBA" id="ARBA00022679"/>
    </source>
</evidence>
<dbReference type="AlphaFoldDB" id="A0A6I8M8D1"/>
<dbReference type="InterPro" id="IPR037143">
    <property type="entry name" value="4-PPantetheinyl_Trfase_dom_sf"/>
</dbReference>
<gene>
    <name evidence="8" type="primary">acpS</name>
    <name evidence="10" type="ORF">OMES3154_01050</name>
</gene>
<evidence type="ECO:0000313" key="11">
    <source>
        <dbReference type="Proteomes" id="UP000419017"/>
    </source>
</evidence>
<evidence type="ECO:0000256" key="3">
    <source>
        <dbReference type="ARBA" id="ARBA00022723"/>
    </source>
</evidence>
<keyword evidence="7 8" id="KW-0275">Fatty acid biosynthesis</keyword>
<dbReference type="GO" id="GO:0008897">
    <property type="term" value="F:holo-[acyl-carrier-protein] synthase activity"/>
    <property type="evidence" value="ECO:0007669"/>
    <property type="project" value="UniProtKB-UniRule"/>
</dbReference>
<comment type="subcellular location">
    <subcellularLocation>
        <location evidence="8">Cytoplasm</location>
    </subcellularLocation>
</comment>
<dbReference type="InterPro" id="IPR004568">
    <property type="entry name" value="Ppantetheine-prot_Trfase_dom"/>
</dbReference>
<dbReference type="SUPFAM" id="SSF56214">
    <property type="entry name" value="4'-phosphopantetheinyl transferase"/>
    <property type="match status" value="1"/>
</dbReference>
<dbReference type="Gene3D" id="3.90.470.20">
    <property type="entry name" value="4'-phosphopantetheinyl transferase domain"/>
    <property type="match status" value="1"/>
</dbReference>
<dbReference type="InterPro" id="IPR008278">
    <property type="entry name" value="4-PPantetheinyl_Trfase_dom"/>
</dbReference>